<gene>
    <name evidence="1" type="ORF">S01H1_50391</name>
</gene>
<name>X0WBJ1_9ZZZZ</name>
<dbReference type="AlphaFoldDB" id="X0WBJ1"/>
<sequence length="147" mass="17146">MIENVIQEIRTYLKNNSAHLTVEQKSRMYKILNSDNPNFVAYGNKHSDIEKFIRELNSKFLLNYDEASEIFKILIKSDVHDEKIAGIFLLNRFKKDFNKETVDMIQELIPSNFDTWAITDTTMIRVIGPFLGKKGNEELTKKTLAAW</sequence>
<organism evidence="1">
    <name type="scientific">marine sediment metagenome</name>
    <dbReference type="NCBI Taxonomy" id="412755"/>
    <lineage>
        <taxon>unclassified sequences</taxon>
        <taxon>metagenomes</taxon>
        <taxon>ecological metagenomes</taxon>
    </lineage>
</organism>
<feature type="non-terminal residue" evidence="1">
    <location>
        <position position="147"/>
    </location>
</feature>
<dbReference type="Pfam" id="PF08713">
    <property type="entry name" value="DNA_alkylation"/>
    <property type="match status" value="1"/>
</dbReference>
<dbReference type="Gene3D" id="1.25.10.90">
    <property type="match status" value="1"/>
</dbReference>
<reference evidence="1" key="1">
    <citation type="journal article" date="2014" name="Front. Microbiol.">
        <title>High frequency of phylogenetically diverse reductive dehalogenase-homologous genes in deep subseafloor sedimentary metagenomes.</title>
        <authorList>
            <person name="Kawai M."/>
            <person name="Futagami T."/>
            <person name="Toyoda A."/>
            <person name="Takaki Y."/>
            <person name="Nishi S."/>
            <person name="Hori S."/>
            <person name="Arai W."/>
            <person name="Tsubouchi T."/>
            <person name="Morono Y."/>
            <person name="Uchiyama I."/>
            <person name="Ito T."/>
            <person name="Fujiyama A."/>
            <person name="Inagaki F."/>
            <person name="Takami H."/>
        </authorList>
    </citation>
    <scope>NUCLEOTIDE SEQUENCE</scope>
    <source>
        <strain evidence="1">Expedition CK06-06</strain>
    </source>
</reference>
<comment type="caution">
    <text evidence="1">The sequence shown here is derived from an EMBL/GenBank/DDBJ whole genome shotgun (WGS) entry which is preliminary data.</text>
</comment>
<evidence type="ECO:0000313" key="1">
    <source>
        <dbReference type="EMBL" id="GAG28010.1"/>
    </source>
</evidence>
<accession>X0WBJ1</accession>
<dbReference type="SUPFAM" id="SSF48371">
    <property type="entry name" value="ARM repeat"/>
    <property type="match status" value="1"/>
</dbReference>
<proteinExistence type="predicted"/>
<dbReference type="EMBL" id="BARS01032468">
    <property type="protein sequence ID" value="GAG28010.1"/>
    <property type="molecule type" value="Genomic_DNA"/>
</dbReference>
<dbReference type="InterPro" id="IPR016024">
    <property type="entry name" value="ARM-type_fold"/>
</dbReference>
<protein>
    <recommendedName>
        <fullName evidence="2">DNA alkylation repair protein</fullName>
    </recommendedName>
</protein>
<evidence type="ECO:0008006" key="2">
    <source>
        <dbReference type="Google" id="ProtNLM"/>
    </source>
</evidence>
<dbReference type="InterPro" id="IPR014825">
    <property type="entry name" value="DNA_alkylation"/>
</dbReference>